<organism evidence="7 8">
    <name type="scientific">Puccinia triticina</name>
    <dbReference type="NCBI Taxonomy" id="208348"/>
    <lineage>
        <taxon>Eukaryota</taxon>
        <taxon>Fungi</taxon>
        <taxon>Dikarya</taxon>
        <taxon>Basidiomycota</taxon>
        <taxon>Pucciniomycotina</taxon>
        <taxon>Pucciniomycetes</taxon>
        <taxon>Pucciniales</taxon>
        <taxon>Pucciniaceae</taxon>
        <taxon>Puccinia</taxon>
    </lineage>
</organism>
<evidence type="ECO:0000256" key="4">
    <source>
        <dbReference type="ARBA" id="ARBA00022989"/>
    </source>
</evidence>
<feature type="transmembrane region" description="Helical" evidence="6">
    <location>
        <begin position="318"/>
        <end position="339"/>
    </location>
</feature>
<feature type="transmembrane region" description="Helical" evidence="6">
    <location>
        <begin position="540"/>
        <end position="563"/>
    </location>
</feature>
<protein>
    <recommendedName>
        <fullName evidence="9">Major facilitator superfamily (MFS) profile domain-containing protein</fullName>
    </recommendedName>
</protein>
<dbReference type="InterPro" id="IPR036259">
    <property type="entry name" value="MFS_trans_sf"/>
</dbReference>
<comment type="subcellular location">
    <subcellularLocation>
        <location evidence="1">Membrane</location>
        <topology evidence="1">Multi-pass membrane protein</topology>
    </subcellularLocation>
</comment>
<feature type="transmembrane region" description="Helical" evidence="6">
    <location>
        <begin position="254"/>
        <end position="272"/>
    </location>
</feature>
<dbReference type="PANTHER" id="PTHR43791:SF85">
    <property type="entry name" value="TRANSPORTER, PUTATIVE (AFU_ORTHOLOGUE AFUA_6G00710)-RELATED"/>
    <property type="match status" value="1"/>
</dbReference>
<dbReference type="RefSeq" id="XP_053022288.1">
    <property type="nucleotide sequence ID" value="XM_053171070.1"/>
</dbReference>
<feature type="transmembrane region" description="Helical" evidence="6">
    <location>
        <begin position="220"/>
        <end position="242"/>
    </location>
</feature>
<evidence type="ECO:0000256" key="2">
    <source>
        <dbReference type="ARBA" id="ARBA00022448"/>
    </source>
</evidence>
<dbReference type="InterPro" id="IPR011701">
    <property type="entry name" value="MFS"/>
</dbReference>
<keyword evidence="5 6" id="KW-0472">Membrane</keyword>
<feature type="transmembrane region" description="Helical" evidence="6">
    <location>
        <begin position="575"/>
        <end position="594"/>
    </location>
</feature>
<feature type="transmembrane region" description="Helical" evidence="6">
    <location>
        <begin position="161"/>
        <end position="178"/>
    </location>
</feature>
<accession>A0ABY7CP91</accession>
<keyword evidence="4 6" id="KW-1133">Transmembrane helix</keyword>
<feature type="transmembrane region" description="Helical" evidence="6">
    <location>
        <begin position="451"/>
        <end position="470"/>
    </location>
</feature>
<proteinExistence type="predicted"/>
<feature type="transmembrane region" description="Helical" evidence="6">
    <location>
        <begin position="508"/>
        <end position="528"/>
    </location>
</feature>
<keyword evidence="2" id="KW-0813">Transport</keyword>
<sequence>MCLWGVNVEPICRSESAPYAAAFAKEWESTKQATDPVVHSHPHEPGALPPATICTRPPFLPRQKYAFQSHQQTGKKTSNCIHIHPSKASIRGEQSRRARTFGAVCLRRLRISGSMAGHSCVVSGAKGLADGALDAGPSSASPHAAADALQTARQKRAILKLDLLVVPILGLFFLLSALDQSNIGNARIIGLQKDLRMSDYDFSMALTLVELPSNLLVQKIGAGIQIPLIVTVWGLITCLQGLVTSYRGLLATRFFLGLVEGALGPATVLYMTTFYTRSELQFRIAMFLSTVCIAAAVSGLLTYEIVKLDGRWGHPGWAWVFLIEGFVTSIIGLTGFYFLPSSIENAILLTNEDKTFLVSRLKAVGKPSPSSACSLTSIQEFSPKSTKYQVLAAFKSPHVILMSVAQFASTSNIYGLGYFTPTAHVLEFADDLLKIGGIRAVVMRFGYSPRATQLLTVPPFIVAFIYILGLSYWSDRYQSRGLAGGTSAALAIIGFSIFYGSTYDKLRYASLFLSIPGAYGVMPSLAAWTADNSEPHVRKASALACGGMVANVGGLFSVWIFTLGQPPRYSLPTEVNLFLAVVIITCCILNVMWLRHAQKDKSEKRNEILQQFSCGDSDRVVKEELQKYPTERDLTSAQAWDHLGDKHPDFKYVY</sequence>
<dbReference type="Pfam" id="PF07690">
    <property type="entry name" value="MFS_1"/>
    <property type="match status" value="1"/>
</dbReference>
<dbReference type="Gene3D" id="1.20.1250.20">
    <property type="entry name" value="MFS general substrate transporter like domains"/>
    <property type="match status" value="2"/>
</dbReference>
<evidence type="ECO:0000256" key="1">
    <source>
        <dbReference type="ARBA" id="ARBA00004141"/>
    </source>
</evidence>
<dbReference type="PANTHER" id="PTHR43791">
    <property type="entry name" value="PERMEASE-RELATED"/>
    <property type="match status" value="1"/>
</dbReference>
<evidence type="ECO:0000313" key="8">
    <source>
        <dbReference type="Proteomes" id="UP001164743"/>
    </source>
</evidence>
<dbReference type="EMBL" id="CP110427">
    <property type="protein sequence ID" value="WAQ86733.1"/>
    <property type="molecule type" value="Genomic_DNA"/>
</dbReference>
<evidence type="ECO:0008006" key="9">
    <source>
        <dbReference type="Google" id="ProtNLM"/>
    </source>
</evidence>
<keyword evidence="3 6" id="KW-0812">Transmembrane</keyword>
<feature type="transmembrane region" description="Helical" evidence="6">
    <location>
        <begin position="284"/>
        <end position="306"/>
    </location>
</feature>
<evidence type="ECO:0000256" key="6">
    <source>
        <dbReference type="SAM" id="Phobius"/>
    </source>
</evidence>
<name>A0ABY7CP91_9BASI</name>
<feature type="transmembrane region" description="Helical" evidence="6">
    <location>
        <begin position="482"/>
        <end position="502"/>
    </location>
</feature>
<dbReference type="Proteomes" id="UP001164743">
    <property type="component" value="Chromosome 7A"/>
</dbReference>
<dbReference type="GeneID" id="77811965"/>
<evidence type="ECO:0000313" key="7">
    <source>
        <dbReference type="EMBL" id="WAQ86733.1"/>
    </source>
</evidence>
<reference evidence="7" key="1">
    <citation type="submission" date="2022-10" db="EMBL/GenBank/DDBJ databases">
        <title>Puccinia triticina Genome sequencing and assembly.</title>
        <authorList>
            <person name="Li C."/>
        </authorList>
    </citation>
    <scope>NUCLEOTIDE SEQUENCE</scope>
    <source>
        <strain evidence="7">Pt15</strain>
    </source>
</reference>
<gene>
    <name evidence="7" type="ORF">PtA15_7A461</name>
</gene>
<dbReference type="SUPFAM" id="SSF103473">
    <property type="entry name" value="MFS general substrate transporter"/>
    <property type="match status" value="1"/>
</dbReference>
<evidence type="ECO:0000256" key="3">
    <source>
        <dbReference type="ARBA" id="ARBA00022692"/>
    </source>
</evidence>
<keyword evidence="8" id="KW-1185">Reference proteome</keyword>
<evidence type="ECO:0000256" key="5">
    <source>
        <dbReference type="ARBA" id="ARBA00023136"/>
    </source>
</evidence>